<dbReference type="RefSeq" id="WP_214434939.1">
    <property type="nucleotide sequence ID" value="NZ_CAWPUQ010000153.1"/>
</dbReference>
<keyword evidence="2" id="KW-1185">Reference proteome</keyword>
<reference evidence="1 2" key="1">
    <citation type="journal article" date="2021" name="Int. J. Syst. Evol. Microbiol.">
        <title>Amazonocrinis nigriterrae gen. nov., sp. nov., Atlanticothrix silvestris gen. nov., sp. nov. and Dendronalium phyllosphericum gen. nov., sp. nov., nostocacean cyanobacteria from Brazilian environments.</title>
        <authorList>
            <person name="Alvarenga D.O."/>
            <person name="Andreote A.P.D."/>
            <person name="Branco L.H.Z."/>
            <person name="Delbaje E."/>
            <person name="Cruz R.B."/>
            <person name="Varani A.M."/>
            <person name="Fiore M.F."/>
        </authorList>
    </citation>
    <scope>NUCLEOTIDE SEQUENCE [LARGE SCALE GENOMIC DNA]</scope>
    <source>
        <strain evidence="1 2">CENA369</strain>
    </source>
</reference>
<gene>
    <name evidence="1" type="ORF">I8752_25040</name>
</gene>
<name>A0A8J7LHQ3_9NOST</name>
<accession>A0A8J7LHQ3</accession>
<evidence type="ECO:0000313" key="2">
    <source>
        <dbReference type="Proteomes" id="UP000662314"/>
    </source>
</evidence>
<sequence length="91" mass="10916">MSFYPSRTKQQRIKEQNVADPIFKPKIPVGTEIIYFQKYTDDWGHKLERRITTQILDENPRDKPYQLQVKILIENKARWVSRSSVIPLKKE</sequence>
<proteinExistence type="predicted"/>
<dbReference type="Proteomes" id="UP000662314">
    <property type="component" value="Unassembled WGS sequence"/>
</dbReference>
<dbReference type="AlphaFoldDB" id="A0A8J7LHQ3"/>
<evidence type="ECO:0000313" key="1">
    <source>
        <dbReference type="EMBL" id="MBH8576199.1"/>
    </source>
</evidence>
<protein>
    <submittedName>
        <fullName evidence="1">Uncharacterized protein</fullName>
    </submittedName>
</protein>
<dbReference type="EMBL" id="JAECZA010000226">
    <property type="protein sequence ID" value="MBH8576199.1"/>
    <property type="molecule type" value="Genomic_DNA"/>
</dbReference>
<comment type="caution">
    <text evidence="1">The sequence shown here is derived from an EMBL/GenBank/DDBJ whole genome shotgun (WGS) entry which is preliminary data.</text>
</comment>
<organism evidence="1 2">
    <name type="scientific">Dendronalium phyllosphericum CENA369</name>
    <dbReference type="NCBI Taxonomy" id="1725256"/>
    <lineage>
        <taxon>Bacteria</taxon>
        <taxon>Bacillati</taxon>
        <taxon>Cyanobacteriota</taxon>
        <taxon>Cyanophyceae</taxon>
        <taxon>Nostocales</taxon>
        <taxon>Nostocaceae</taxon>
        <taxon>Dendronalium</taxon>
        <taxon>Dendronalium phyllosphericum</taxon>
    </lineage>
</organism>